<sequence length="51" mass="5737">MNLSATHLLQANYDIRLIQKLLGHSSLKTTMIYTHCVPVLTLQAPKSPLDF</sequence>
<dbReference type="InterPro" id="IPR011010">
    <property type="entry name" value="DNA_brk_join_enz"/>
</dbReference>
<dbReference type="AlphaFoldDB" id="A0A6V8MV48"/>
<dbReference type="InterPro" id="IPR002104">
    <property type="entry name" value="Integrase_catalytic"/>
</dbReference>
<proteinExistence type="predicted"/>
<accession>A0A6V8MV48</accession>
<reference evidence="4" key="1">
    <citation type="submission" date="2020-06" db="EMBL/GenBank/DDBJ databases">
        <title>Draft genomic sequecing of Geomonas sp. Red736.</title>
        <authorList>
            <person name="Itoh H."/>
            <person name="Xu Z.X."/>
            <person name="Ushijima N."/>
            <person name="Masuda Y."/>
            <person name="Shiratori Y."/>
            <person name="Senoo K."/>
        </authorList>
    </citation>
    <scope>NUCLEOTIDE SEQUENCE [LARGE SCALE GENOMIC DNA]</scope>
    <source>
        <strain evidence="4">Red736</strain>
    </source>
</reference>
<dbReference type="Proteomes" id="UP000568888">
    <property type="component" value="Unassembled WGS sequence"/>
</dbReference>
<dbReference type="GO" id="GO:0003677">
    <property type="term" value="F:DNA binding"/>
    <property type="evidence" value="ECO:0007669"/>
    <property type="project" value="InterPro"/>
</dbReference>
<feature type="domain" description="Tyr recombinase" evidence="2">
    <location>
        <begin position="5"/>
        <end position="35"/>
    </location>
</feature>
<evidence type="ECO:0000259" key="2">
    <source>
        <dbReference type="Pfam" id="PF00589"/>
    </source>
</evidence>
<dbReference type="InterPro" id="IPR013762">
    <property type="entry name" value="Integrase-like_cat_sf"/>
</dbReference>
<dbReference type="Pfam" id="PF00589">
    <property type="entry name" value="Phage_integrase"/>
    <property type="match status" value="1"/>
</dbReference>
<keyword evidence="1" id="KW-0233">DNA recombination</keyword>
<comment type="caution">
    <text evidence="3">The sequence shown here is derived from an EMBL/GenBank/DDBJ whole genome shotgun (WGS) entry which is preliminary data.</text>
</comment>
<evidence type="ECO:0000313" key="4">
    <source>
        <dbReference type="Proteomes" id="UP000568888"/>
    </source>
</evidence>
<evidence type="ECO:0000313" key="3">
    <source>
        <dbReference type="EMBL" id="GFO64056.1"/>
    </source>
</evidence>
<dbReference type="EMBL" id="BLXY01000002">
    <property type="protein sequence ID" value="GFO64056.1"/>
    <property type="molecule type" value="Genomic_DNA"/>
</dbReference>
<evidence type="ECO:0000256" key="1">
    <source>
        <dbReference type="ARBA" id="ARBA00023172"/>
    </source>
</evidence>
<gene>
    <name evidence="3" type="ORF">GMPD_19750</name>
</gene>
<protein>
    <recommendedName>
        <fullName evidence="2">Tyr recombinase domain-containing protein</fullName>
    </recommendedName>
</protein>
<dbReference type="Gene3D" id="1.10.443.10">
    <property type="entry name" value="Intergrase catalytic core"/>
    <property type="match status" value="1"/>
</dbReference>
<dbReference type="GO" id="GO:0015074">
    <property type="term" value="P:DNA integration"/>
    <property type="evidence" value="ECO:0007669"/>
    <property type="project" value="InterPro"/>
</dbReference>
<dbReference type="GO" id="GO:0006310">
    <property type="term" value="P:DNA recombination"/>
    <property type="evidence" value="ECO:0007669"/>
    <property type="project" value="UniProtKB-KW"/>
</dbReference>
<name>A0A6V8MV48_9BACT</name>
<organism evidence="3 4">
    <name type="scientific">Geomonas paludis</name>
    <dbReference type="NCBI Taxonomy" id="2740185"/>
    <lineage>
        <taxon>Bacteria</taxon>
        <taxon>Pseudomonadati</taxon>
        <taxon>Thermodesulfobacteriota</taxon>
        <taxon>Desulfuromonadia</taxon>
        <taxon>Geobacterales</taxon>
        <taxon>Geobacteraceae</taxon>
        <taxon>Geomonas</taxon>
    </lineage>
</organism>
<dbReference type="SUPFAM" id="SSF56349">
    <property type="entry name" value="DNA breaking-rejoining enzymes"/>
    <property type="match status" value="1"/>
</dbReference>